<accession>A0A2T8F5H4</accession>
<dbReference type="PANTHER" id="PTHR40469">
    <property type="entry name" value="SECRETED GLYCOSYL HYDROLASE"/>
    <property type="match status" value="1"/>
</dbReference>
<dbReference type="SUPFAM" id="SSF52317">
    <property type="entry name" value="Class I glutamine amidotransferase-like"/>
    <property type="match status" value="1"/>
</dbReference>
<sequence length="454" mass="48812">MDVHGDPMIPAVPSLQSRSEHTMRRPLLLAAAAALVATALTPVLGPVEPAQAAEPPKVLVWGGAYGFRHPSITTGETTMVQLAQDTGKFDVTVTENPADLSMATLRQYDVLMWVSTTGKAPMTQQQREDVVRWSSCGGGNLGIHAALDSEYGWAEHTKLFGAQFDSHPHGAGAPPARMFVEDRTDPIVAGWSHSDSFEMADEYYRWRSARGIPGISLPRNAPGTEVLLSLDETSVAAGIQEGAQPYEDDQPIAWKRSFGDGRVFYNNMGHNESTWAQPEYQLSLVRAIDWLSQVRPDQACLDAEAPLPAGPTPPAPDRKKIGKPCAVPAMRSTNEASDFRAVTTTDSQALGGGLPGNFAWGGQTWVVDLSPTRSVTADVTIDLAWALPTDDYDLSITTAWGFYGSDNGVGTPREQVVIEDVPHCAILQVAGDNMLAPSMSGTTATISVAPHLRR</sequence>
<dbReference type="InterPro" id="IPR001202">
    <property type="entry name" value="WW_dom"/>
</dbReference>
<reference evidence="2 3" key="1">
    <citation type="submission" date="2018-04" db="EMBL/GenBank/DDBJ databases">
        <title>Genome of Nocardioides gansuensis WSJ-1.</title>
        <authorList>
            <person name="Wu S."/>
            <person name="Wang G."/>
        </authorList>
    </citation>
    <scope>NUCLEOTIDE SEQUENCE [LARGE SCALE GENOMIC DNA]</scope>
    <source>
        <strain evidence="2 3">WSJ-1</strain>
    </source>
</reference>
<dbReference type="PROSITE" id="PS01159">
    <property type="entry name" value="WW_DOMAIN_1"/>
    <property type="match status" value="1"/>
</dbReference>
<dbReference type="InterPro" id="IPR029010">
    <property type="entry name" value="ThuA-like"/>
</dbReference>
<dbReference type="Pfam" id="PF06283">
    <property type="entry name" value="ThuA"/>
    <property type="match status" value="1"/>
</dbReference>
<dbReference type="PROSITE" id="PS51318">
    <property type="entry name" value="TAT"/>
    <property type="match status" value="1"/>
</dbReference>
<proteinExistence type="predicted"/>
<dbReference type="InterPro" id="IPR006311">
    <property type="entry name" value="TAT_signal"/>
</dbReference>
<organism evidence="2 3">
    <name type="scientific">Nocardioides gansuensis</name>
    <dbReference type="NCBI Taxonomy" id="2138300"/>
    <lineage>
        <taxon>Bacteria</taxon>
        <taxon>Bacillati</taxon>
        <taxon>Actinomycetota</taxon>
        <taxon>Actinomycetes</taxon>
        <taxon>Propionibacteriales</taxon>
        <taxon>Nocardioidaceae</taxon>
        <taxon>Nocardioides</taxon>
    </lineage>
</organism>
<dbReference type="EMBL" id="QDGZ01000011">
    <property type="protein sequence ID" value="PVG80971.1"/>
    <property type="molecule type" value="Genomic_DNA"/>
</dbReference>
<dbReference type="PROSITE" id="PS50020">
    <property type="entry name" value="WW_DOMAIN_2"/>
    <property type="match status" value="1"/>
</dbReference>
<dbReference type="Gene3D" id="3.40.50.880">
    <property type="match status" value="1"/>
</dbReference>
<name>A0A2T8F5H4_9ACTN</name>
<evidence type="ECO:0000259" key="1">
    <source>
        <dbReference type="PROSITE" id="PS50020"/>
    </source>
</evidence>
<evidence type="ECO:0000313" key="2">
    <source>
        <dbReference type="EMBL" id="PVG80971.1"/>
    </source>
</evidence>
<evidence type="ECO:0000313" key="3">
    <source>
        <dbReference type="Proteomes" id="UP000246018"/>
    </source>
</evidence>
<dbReference type="Proteomes" id="UP000246018">
    <property type="component" value="Unassembled WGS sequence"/>
</dbReference>
<dbReference type="InterPro" id="IPR029062">
    <property type="entry name" value="Class_I_gatase-like"/>
</dbReference>
<protein>
    <recommendedName>
        <fullName evidence="1">WW domain-containing protein</fullName>
    </recommendedName>
</protein>
<feature type="domain" description="WW" evidence="1">
    <location>
        <begin position="248"/>
        <end position="280"/>
    </location>
</feature>
<gene>
    <name evidence="2" type="ORF">DDE18_20640</name>
</gene>
<keyword evidence="3" id="KW-1185">Reference proteome</keyword>
<dbReference type="PANTHER" id="PTHR40469:SF2">
    <property type="entry name" value="GALACTOSE-BINDING DOMAIN-LIKE SUPERFAMILY PROTEIN"/>
    <property type="match status" value="1"/>
</dbReference>
<dbReference type="AlphaFoldDB" id="A0A2T8F5H4"/>
<comment type="caution">
    <text evidence="2">The sequence shown here is derived from an EMBL/GenBank/DDBJ whole genome shotgun (WGS) entry which is preliminary data.</text>
</comment>